<protein>
    <submittedName>
        <fullName evidence="2">Uncharacterized protein</fullName>
    </submittedName>
</protein>
<proteinExistence type="predicted"/>
<sequence length="70" mass="8211">MREDIELFLFSLFWVALCYSSILVADAIIGAVVYFIFGIELDVVQAHIVLLVLLISYLVREYRWEIKNEK</sequence>
<reference evidence="2 3" key="1">
    <citation type="journal article" date="2020" name="Int. J. Med. Microbiol.">
        <title>Discovery of Paenibacillus larvae ERIC V: Phenotypic and genomic comparison to genotypes ERIC I-IV reveal different inventories of virulence factors which correlate with epidemiological prevalences of American Foulbrood.</title>
        <authorList>
            <person name="Beims H."/>
            <person name="Bunk B."/>
            <person name="Erler S."/>
            <person name="Mohr K.I."/>
            <person name="Sproer C."/>
            <person name="Pradella S."/>
            <person name="Gunther G."/>
            <person name="Rohde M."/>
            <person name="von der Ohe W."/>
            <person name="Steinert M."/>
        </authorList>
    </citation>
    <scope>NUCLEOTIDE SEQUENCE [LARGE SCALE GENOMIC DNA]</scope>
    <source>
        <strain evidence="2">Eric_V</strain>
        <plasmid evidence="2">unnamed1</plasmid>
    </source>
</reference>
<name>A0A6C0QZ96_9BACL</name>
<keyword evidence="1" id="KW-1133">Transmembrane helix</keyword>
<keyword evidence="1" id="KW-0472">Membrane</keyword>
<geneLocation type="plasmid" evidence="2 3">
    <name>unnamed1</name>
</geneLocation>
<dbReference type="Proteomes" id="UP000464330">
    <property type="component" value="Plasmid unnamed1"/>
</dbReference>
<feature type="transmembrane region" description="Helical" evidence="1">
    <location>
        <begin position="43"/>
        <end position="60"/>
    </location>
</feature>
<dbReference type="AlphaFoldDB" id="A0A6C0QZ96"/>
<keyword evidence="2" id="KW-0614">Plasmid</keyword>
<keyword evidence="1" id="KW-0812">Transmembrane</keyword>
<evidence type="ECO:0000313" key="3">
    <source>
        <dbReference type="Proteomes" id="UP000464330"/>
    </source>
</evidence>
<evidence type="ECO:0000256" key="1">
    <source>
        <dbReference type="SAM" id="Phobius"/>
    </source>
</evidence>
<dbReference type="EMBL" id="CP019718">
    <property type="protein sequence ID" value="QHZ54032.1"/>
    <property type="molecule type" value="Genomic_DNA"/>
</dbReference>
<organism evidence="2 3">
    <name type="scientific">Paenibacillus larvae subsp. larvae</name>
    <dbReference type="NCBI Taxonomy" id="147375"/>
    <lineage>
        <taxon>Bacteria</taxon>
        <taxon>Bacillati</taxon>
        <taxon>Bacillota</taxon>
        <taxon>Bacilli</taxon>
        <taxon>Bacillales</taxon>
        <taxon>Paenibacillaceae</taxon>
        <taxon>Paenibacillus</taxon>
    </lineage>
</organism>
<feature type="transmembrane region" description="Helical" evidence="1">
    <location>
        <begin position="7"/>
        <end position="37"/>
    </location>
</feature>
<gene>
    <name evidence="2" type="ORF">ERICV_05048</name>
</gene>
<evidence type="ECO:0000313" key="2">
    <source>
        <dbReference type="EMBL" id="QHZ54032.1"/>
    </source>
</evidence>
<accession>A0A6C0QZ96</accession>